<dbReference type="Proteomes" id="UP000203794">
    <property type="component" value="Segment"/>
</dbReference>
<proteinExistence type="predicted"/>
<reference evidence="1 2" key="1">
    <citation type="submission" date="2014-12" db="EMBL/GenBank/DDBJ databases">
        <title>Genome analysis of a novel jumbo phage RSL2 infecting the phytopathogen Ralstonia solanacearum.</title>
        <authorList>
            <person name="Kawasaki T."/>
            <person name="Fujie M."/>
            <person name="Chatchawankanphanich O."/>
            <person name="Ogata H."/>
            <person name="Yamada T."/>
        </authorList>
    </citation>
    <scope>NUCLEOTIDE SEQUENCE [LARGE SCALE GENOMIC DNA]</scope>
    <source>
        <strain evidence="1 2">RSL2</strain>
    </source>
</reference>
<dbReference type="EMBL" id="AP014693">
    <property type="protein sequence ID" value="BAQ02712.1"/>
    <property type="molecule type" value="Genomic_DNA"/>
</dbReference>
<dbReference type="Gene3D" id="2.60.40.10">
    <property type="entry name" value="Immunoglobulins"/>
    <property type="match status" value="1"/>
</dbReference>
<evidence type="ECO:0008006" key="3">
    <source>
        <dbReference type="Google" id="ProtNLM"/>
    </source>
</evidence>
<name>A0A0A8J8Z7_9CAUD</name>
<dbReference type="InterPro" id="IPR013783">
    <property type="entry name" value="Ig-like_fold"/>
</dbReference>
<accession>A0A0A8J8Z7</accession>
<organism evidence="1 2">
    <name type="scientific">Ralstonia phage RSL2</name>
    <dbReference type="NCBI Taxonomy" id="1585840"/>
    <lineage>
        <taxon>Viruses</taxon>
        <taxon>Duplodnaviria</taxon>
        <taxon>Heunggongvirae</taxon>
        <taxon>Uroviricota</taxon>
        <taxon>Caudoviricetes</taxon>
        <taxon>Chimalliviridae</taxon>
        <taxon>Chiangmaivirus</taxon>
        <taxon>Chiangmaivirus RSL2</taxon>
    </lineage>
</organism>
<dbReference type="KEGG" id="vg:26639625"/>
<keyword evidence="2" id="KW-1185">Reference proteome</keyword>
<sequence length="337" mass="35776">MDITITFDNYNGGTEDGVHVYRSDTPMLDASMPAPLATIAAGSTSYVDATVVRGNKYYYRVGIFKGTDETLTPNRAFRAVAAADTGPGPQKLISGDWDLGYFGYAKSTSDLISYANLGTALGLSTAGTALTNDLDWLKVAYKGKVLFVARTMYKYNIAYTTLYSAGAVFGTNDNGLLVPGGATATNQYHPQTINGFTLIPRILKGLPDNAALPANVALTGAAALPTNEYDDILGSFMSPIKYTGDVTNNVLGRQDWDLYPAMGASYGITEHCQQTSGFTNANLGLLRGGRATNVLPVYPGSLSNMAVTAGYAGTTLWNALGVSNIYGGWRQVLELVL</sequence>
<evidence type="ECO:0000313" key="1">
    <source>
        <dbReference type="EMBL" id="BAQ02712.1"/>
    </source>
</evidence>
<dbReference type="RefSeq" id="YP_009213033.1">
    <property type="nucleotide sequence ID" value="NC_028950.1"/>
</dbReference>
<dbReference type="OrthoDB" id="10980at10239"/>
<evidence type="ECO:0000313" key="2">
    <source>
        <dbReference type="Proteomes" id="UP000203794"/>
    </source>
</evidence>
<protein>
    <recommendedName>
        <fullName evidence="3">Virion structural protein</fullName>
    </recommendedName>
</protein>
<dbReference type="GeneID" id="26639625"/>